<keyword evidence="3" id="KW-1185">Reference proteome</keyword>
<dbReference type="InterPro" id="IPR014245">
    <property type="entry name" value="Spore_III_AF"/>
</dbReference>
<evidence type="ECO:0000313" key="2">
    <source>
        <dbReference type="EMBL" id="WZL70418.1"/>
    </source>
</evidence>
<keyword evidence="1" id="KW-0812">Transmembrane</keyword>
<dbReference type="Pfam" id="PF09581">
    <property type="entry name" value="Spore_III_AF"/>
    <property type="match status" value="1"/>
</dbReference>
<dbReference type="NCBIfam" id="TIGR02896">
    <property type="entry name" value="spore_III_AF"/>
    <property type="match status" value="1"/>
</dbReference>
<dbReference type="Proteomes" id="UP001486565">
    <property type="component" value="Chromosome"/>
</dbReference>
<feature type="transmembrane region" description="Helical" evidence="1">
    <location>
        <begin position="34"/>
        <end position="56"/>
    </location>
</feature>
<dbReference type="EMBL" id="CP121687">
    <property type="protein sequence ID" value="WZL70418.1"/>
    <property type="molecule type" value="Genomic_DNA"/>
</dbReference>
<dbReference type="RefSeq" id="WP_341877381.1">
    <property type="nucleotide sequence ID" value="NZ_CP121687.1"/>
</dbReference>
<protein>
    <submittedName>
        <fullName evidence="2">Stage III sporulation protein AF</fullName>
    </submittedName>
</protein>
<accession>A0ABZ2Y8W3</accession>
<sequence length="209" mass="24249">MIALFGEWIRNIALFVIFSALIEMLMPESHFRKYIHMILGFVLMLILIRPITSIFFDNKDTFKNFIEINQLEMERQSIVRQSSVLELKQEELILDTYKSNLGEQIKKLIENNTNVSVSHVETYVNEDKTNKDYGVIQGVNLTIIKNKEPDSKITAIVPIKPVEINTAHSKKQNKVEGHEEDELEKNIKKLLINFYNLSGDNINITVQKK</sequence>
<keyword evidence="1" id="KW-0472">Membrane</keyword>
<keyword evidence="1" id="KW-1133">Transmembrane helix</keyword>
<evidence type="ECO:0000256" key="1">
    <source>
        <dbReference type="SAM" id="Phobius"/>
    </source>
</evidence>
<proteinExistence type="predicted"/>
<organism evidence="2 3">
    <name type="scientific">Defluviitalea saccharophila</name>
    <dbReference type="NCBI Taxonomy" id="879970"/>
    <lineage>
        <taxon>Bacteria</taxon>
        <taxon>Bacillati</taxon>
        <taxon>Bacillota</taxon>
        <taxon>Clostridia</taxon>
        <taxon>Lachnospirales</taxon>
        <taxon>Defluviitaleaceae</taxon>
        <taxon>Defluviitalea</taxon>
    </lineage>
</organism>
<reference evidence="2 3" key="1">
    <citation type="submission" date="2023-03" db="EMBL/GenBank/DDBJ databases">
        <title>Novel Species.</title>
        <authorList>
            <person name="Ma S."/>
        </authorList>
    </citation>
    <scope>NUCLEOTIDE SEQUENCE [LARGE SCALE GENOMIC DNA]</scope>
    <source>
        <strain evidence="2 3">LIND6LT2</strain>
    </source>
</reference>
<feature type="transmembrane region" description="Helical" evidence="1">
    <location>
        <begin position="12"/>
        <end position="28"/>
    </location>
</feature>
<name>A0ABZ2Y8W3_9FIRM</name>
<gene>
    <name evidence="2" type="primary">spoIIIAF</name>
    <name evidence="2" type="ORF">QBE51_02475</name>
</gene>
<evidence type="ECO:0000313" key="3">
    <source>
        <dbReference type="Proteomes" id="UP001486565"/>
    </source>
</evidence>